<dbReference type="AlphaFoldDB" id="A0A256L9C3"/>
<dbReference type="EMBL" id="NGNV01000055">
    <property type="protein sequence ID" value="OYR87150.1"/>
    <property type="molecule type" value="Genomic_DNA"/>
</dbReference>
<dbReference type="RefSeq" id="WP_094521829.1">
    <property type="nucleotide sequence ID" value="NZ_NGNV01000055.1"/>
</dbReference>
<feature type="domain" description="SSAP RNA binding" evidence="1">
    <location>
        <begin position="18"/>
        <end position="174"/>
    </location>
</feature>
<evidence type="ECO:0000259" key="1">
    <source>
        <dbReference type="Pfam" id="PF06378"/>
    </source>
</evidence>
<evidence type="ECO:0000313" key="3">
    <source>
        <dbReference type="EMBL" id="OYR90021.1"/>
    </source>
</evidence>
<evidence type="ECO:0000313" key="4">
    <source>
        <dbReference type="Proteomes" id="UP000215828"/>
    </source>
</evidence>
<name>A0A256L9C3_9LACO</name>
<dbReference type="Proteomes" id="UP000215828">
    <property type="component" value="Unassembled WGS sequence"/>
</dbReference>
<dbReference type="InterPro" id="IPR009425">
    <property type="entry name" value="DSRM_SSAP"/>
</dbReference>
<reference evidence="4 5" key="3">
    <citation type="submission" date="2017-09" db="EMBL/GenBank/DDBJ databases">
        <title>Tripartite evolution among Lactobacillus johnsonii, Lactobacillus taiwanensis, Lactobacillus reuteri and their rodent host.</title>
        <authorList>
            <person name="Wang T."/>
            <person name="Knowles S."/>
            <person name="Cheng C."/>
        </authorList>
    </citation>
    <scope>NUCLEOTIDE SEQUENCE [LARGE SCALE GENOMIC DNA]</scope>
    <source>
        <strain evidence="3 4">609q</strain>
        <strain evidence="2 5">609u</strain>
    </source>
</reference>
<accession>A0A256L9C3</accession>
<dbReference type="EMBL" id="NGNX01000062">
    <property type="protein sequence ID" value="OYR90021.1"/>
    <property type="molecule type" value="Genomic_DNA"/>
</dbReference>
<evidence type="ECO:0000313" key="5">
    <source>
        <dbReference type="Proteomes" id="UP000216316"/>
    </source>
</evidence>
<gene>
    <name evidence="2" type="ORF">CBF53_09175</name>
    <name evidence="3" type="ORF">CBF70_10235</name>
</gene>
<dbReference type="Pfam" id="PF06378">
    <property type="entry name" value="SSAP_Sak"/>
    <property type="match status" value="1"/>
</dbReference>
<proteinExistence type="predicted"/>
<sequence>MTEEIKEKKEEQKPKLSVYATLQKIDVKPYIKKKMGLDYLSWATAWGLVKSHYPDAKKEFTEYPEYIPSKGEWISTGRQVPYRLTPFGCEVEATVTINGEKTSQNLYVMDNRGNSVKAQALDMKLINKAQQRCLVKALATAGLGLEIYAGEDLPEEPAKKQTKSKDKPVKQKLEDYPITFNGQPTTMGILMKHFKEGNSAAVNYVNSLGGEAQKVFEELLNSKAGNGN</sequence>
<comment type="caution">
    <text evidence="3">The sequence shown here is derived from an EMBL/GenBank/DDBJ whole genome shotgun (WGS) entry which is preliminary data.</text>
</comment>
<protein>
    <recommendedName>
        <fullName evidence="1">SSAP RNA binding domain-containing protein</fullName>
    </recommendedName>
</protein>
<evidence type="ECO:0000313" key="2">
    <source>
        <dbReference type="EMBL" id="OYR87150.1"/>
    </source>
</evidence>
<dbReference type="Proteomes" id="UP000216316">
    <property type="component" value="Unassembled WGS sequence"/>
</dbReference>
<organism evidence="3 4">
    <name type="scientific">Lactobacillus taiwanensis</name>
    <dbReference type="NCBI Taxonomy" id="508451"/>
    <lineage>
        <taxon>Bacteria</taxon>
        <taxon>Bacillati</taxon>
        <taxon>Bacillota</taxon>
        <taxon>Bacilli</taxon>
        <taxon>Lactobacillales</taxon>
        <taxon>Lactobacillaceae</taxon>
        <taxon>Lactobacillus</taxon>
    </lineage>
</organism>
<keyword evidence="5" id="KW-1185">Reference proteome</keyword>
<reference evidence="2" key="2">
    <citation type="submission" date="2017-05" db="EMBL/GenBank/DDBJ databases">
        <authorList>
            <person name="Lin X.B."/>
            <person name="Stothard P."/>
            <person name="Tasseva G."/>
            <person name="Walter J."/>
        </authorList>
    </citation>
    <scope>NUCLEOTIDE SEQUENCE</scope>
    <source>
        <strain evidence="2">609u</strain>
    </source>
</reference>
<reference evidence="3 4" key="1">
    <citation type="submission" date="2017-04" db="EMBL/GenBank/DDBJ databases">
        <authorList>
            <person name="Afonso C.L."/>
            <person name="Miller P.J."/>
            <person name="Scott M.A."/>
            <person name="Spackman E."/>
            <person name="Goraichik I."/>
            <person name="Dimitrov K.M."/>
            <person name="Suarez D.L."/>
            <person name="Swayne D.E."/>
        </authorList>
    </citation>
    <scope>NUCLEOTIDE SEQUENCE [LARGE SCALE GENOMIC DNA]</scope>
    <source>
        <strain evidence="3 4">609q</strain>
    </source>
</reference>